<keyword evidence="1" id="KW-0472">Membrane</keyword>
<evidence type="ECO:0000313" key="2">
    <source>
        <dbReference type="EMBL" id="MBP1297157.1"/>
    </source>
</evidence>
<dbReference type="RefSeq" id="WP_244980668.1">
    <property type="nucleotide sequence ID" value="NZ_JAFICZ010000001.1"/>
</dbReference>
<evidence type="ECO:0000256" key="1">
    <source>
        <dbReference type="SAM" id="Phobius"/>
    </source>
</evidence>
<organism evidence="2 3">
    <name type="scientific">Bradyrhizobium elkanii</name>
    <dbReference type="NCBI Taxonomy" id="29448"/>
    <lineage>
        <taxon>Bacteria</taxon>
        <taxon>Pseudomonadati</taxon>
        <taxon>Pseudomonadota</taxon>
        <taxon>Alphaproteobacteria</taxon>
        <taxon>Hyphomicrobiales</taxon>
        <taxon>Nitrobacteraceae</taxon>
        <taxon>Bradyrhizobium</taxon>
    </lineage>
</organism>
<accession>A0A8I2C867</accession>
<protein>
    <submittedName>
        <fullName evidence="2">Uncharacterized protein</fullName>
    </submittedName>
</protein>
<comment type="caution">
    <text evidence="2">The sequence shown here is derived from an EMBL/GenBank/DDBJ whole genome shotgun (WGS) entry which is preliminary data.</text>
</comment>
<reference evidence="2" key="1">
    <citation type="submission" date="2021-02" db="EMBL/GenBank/DDBJ databases">
        <title>Genomic Encyclopedia of Type Strains, Phase IV (KMG-V): Genome sequencing to study the core and pangenomes of soil and plant-associated prokaryotes.</title>
        <authorList>
            <person name="Whitman W."/>
        </authorList>
    </citation>
    <scope>NUCLEOTIDE SEQUENCE</scope>
    <source>
        <strain evidence="2">USDA 406</strain>
    </source>
</reference>
<dbReference type="Proteomes" id="UP000673383">
    <property type="component" value="Unassembled WGS sequence"/>
</dbReference>
<proteinExistence type="predicted"/>
<keyword evidence="1" id="KW-0812">Transmembrane</keyword>
<keyword evidence="1" id="KW-1133">Transmembrane helix</keyword>
<feature type="transmembrane region" description="Helical" evidence="1">
    <location>
        <begin position="22"/>
        <end position="40"/>
    </location>
</feature>
<evidence type="ECO:0000313" key="3">
    <source>
        <dbReference type="Proteomes" id="UP000673383"/>
    </source>
</evidence>
<gene>
    <name evidence="2" type="ORF">JOH49_006910</name>
</gene>
<dbReference type="EMBL" id="JAFICZ010000001">
    <property type="protein sequence ID" value="MBP1297157.1"/>
    <property type="molecule type" value="Genomic_DNA"/>
</dbReference>
<dbReference type="AlphaFoldDB" id="A0A8I2C867"/>
<name>A0A8I2C867_BRAEL</name>
<sequence>MESGLEGVSERWLLLHNALHDAVTRMAVMMVMMLWAGFGGRKRQGDDRSADERRA</sequence>